<name>A0A543NIM8_9ACTN</name>
<dbReference type="EMBL" id="VFQC01000001">
    <property type="protein sequence ID" value="TQN31698.1"/>
    <property type="molecule type" value="Genomic_DNA"/>
</dbReference>
<organism evidence="1 2">
    <name type="scientific">Haloactinospora alba</name>
    <dbReference type="NCBI Taxonomy" id="405555"/>
    <lineage>
        <taxon>Bacteria</taxon>
        <taxon>Bacillati</taxon>
        <taxon>Actinomycetota</taxon>
        <taxon>Actinomycetes</taxon>
        <taxon>Streptosporangiales</taxon>
        <taxon>Nocardiopsidaceae</taxon>
        <taxon>Haloactinospora</taxon>
    </lineage>
</organism>
<protein>
    <submittedName>
        <fullName evidence="1">Uncharacterized protein</fullName>
    </submittedName>
</protein>
<accession>A0A543NIM8</accession>
<dbReference type="Proteomes" id="UP000317422">
    <property type="component" value="Unassembled WGS sequence"/>
</dbReference>
<dbReference type="AlphaFoldDB" id="A0A543NIM8"/>
<gene>
    <name evidence="1" type="ORF">FHX37_1618</name>
</gene>
<proteinExistence type="predicted"/>
<keyword evidence="2" id="KW-1185">Reference proteome</keyword>
<sequence>MLVEQVRSPVEGSSTAKNLNTGARAPIALTRQLDLTDGQWVRPSRFQTVLDGISVPAHDPQSPGRQGLQLPRQPRLLGAAGTRRKDSVRFFVHRLTDGNDR</sequence>
<evidence type="ECO:0000313" key="1">
    <source>
        <dbReference type="EMBL" id="TQN31698.1"/>
    </source>
</evidence>
<comment type="caution">
    <text evidence="1">The sequence shown here is derived from an EMBL/GenBank/DDBJ whole genome shotgun (WGS) entry which is preliminary data.</text>
</comment>
<evidence type="ECO:0000313" key="2">
    <source>
        <dbReference type="Proteomes" id="UP000317422"/>
    </source>
</evidence>
<reference evidence="1 2" key="1">
    <citation type="submission" date="2019-06" db="EMBL/GenBank/DDBJ databases">
        <title>Sequencing the genomes of 1000 actinobacteria strains.</title>
        <authorList>
            <person name="Klenk H.-P."/>
        </authorList>
    </citation>
    <scope>NUCLEOTIDE SEQUENCE [LARGE SCALE GENOMIC DNA]</scope>
    <source>
        <strain evidence="1 2">DSM 45015</strain>
    </source>
</reference>